<accession>A0A3D9S7A9</accession>
<dbReference type="Proteomes" id="UP000256304">
    <property type="component" value="Unassembled WGS sequence"/>
</dbReference>
<evidence type="ECO:0000256" key="3">
    <source>
        <dbReference type="SAM" id="Phobius"/>
    </source>
</evidence>
<gene>
    <name evidence="4" type="ORF">A8990_107123</name>
</gene>
<evidence type="ECO:0000313" key="4">
    <source>
        <dbReference type="EMBL" id="REE89027.1"/>
    </source>
</evidence>
<dbReference type="AlphaFoldDB" id="A0A3D9S7A9"/>
<sequence length="511" mass="55887">MGDNKVLGPNLQTAVQDNIAAMKQRLGDSDDLIVRELQSRAGGVRKGMALLFIDGLTEEKAIQQFIIEPLLQAGTDTAGSADNNEDPAKLLDYLNQSVLTAGQVTKVDKLENAADALINGNVILFVEGCAAALQMSMISWEHRAVNEPANQSVIRGPKEAFTENIRVNTALIRRIIKNPSVILKNQQIGKVTKTNVSVMYVKGIADETALQEVNKRLSLIDTDAILESGYIEEYIQDETVTLYPTVQNTERPDVVAAALLEGRIAILIEGTPHALIVPALFVQFLQSAEDYYQRADISSLLRILRYFGLFIAALVPALYIAITTFHQEMLPTQLLISLAAQREGVPFPAFIEALIMEATYEILREAGIRMPRAVGQAVSIVGTLVIGQAAVEAGIISASMIIVVSITAISNYVIPEFDMSIAVRITRFLFMGLAAAFGMYGIFIGMLALLLHLCSLRSFGVPYMAPVGPLTIQDQKDVLVRAPHPLMTRRPSMFSKLNPIRQRKAVRKSGQ</sequence>
<keyword evidence="5" id="KW-1185">Reference proteome</keyword>
<dbReference type="Pfam" id="PF03323">
    <property type="entry name" value="GerA"/>
    <property type="match status" value="1"/>
</dbReference>
<name>A0A3D9S7A9_9BACL</name>
<keyword evidence="3" id="KW-0812">Transmembrane</keyword>
<dbReference type="InterPro" id="IPR004995">
    <property type="entry name" value="Spore_Ger"/>
</dbReference>
<feature type="transmembrane region" description="Helical" evidence="3">
    <location>
        <begin position="303"/>
        <end position="325"/>
    </location>
</feature>
<keyword evidence="2 3" id="KW-0472">Membrane</keyword>
<feature type="transmembrane region" description="Helical" evidence="3">
    <location>
        <begin position="429"/>
        <end position="454"/>
    </location>
</feature>
<comment type="similarity">
    <text evidence="1">Belongs to the GerABKA family.</text>
</comment>
<dbReference type="InterPro" id="IPR050768">
    <property type="entry name" value="UPF0353/GerABKA_families"/>
</dbReference>
<protein>
    <submittedName>
        <fullName evidence="4">Spore germination protein KA</fullName>
    </submittedName>
</protein>
<dbReference type="PANTHER" id="PTHR22550">
    <property type="entry name" value="SPORE GERMINATION PROTEIN"/>
    <property type="match status" value="1"/>
</dbReference>
<comment type="caution">
    <text evidence="4">The sequence shown here is derived from an EMBL/GenBank/DDBJ whole genome shotgun (WGS) entry which is preliminary data.</text>
</comment>
<dbReference type="GO" id="GO:0009847">
    <property type="term" value="P:spore germination"/>
    <property type="evidence" value="ECO:0007669"/>
    <property type="project" value="InterPro"/>
</dbReference>
<evidence type="ECO:0000256" key="1">
    <source>
        <dbReference type="ARBA" id="ARBA00005278"/>
    </source>
</evidence>
<reference evidence="4 5" key="1">
    <citation type="submission" date="2018-08" db="EMBL/GenBank/DDBJ databases">
        <title>Genomic Encyclopedia of Type Strains, Phase III (KMG-III): the genomes of soil and plant-associated and newly described type strains.</title>
        <authorList>
            <person name="Whitman W."/>
        </authorList>
    </citation>
    <scope>NUCLEOTIDE SEQUENCE [LARGE SCALE GENOMIC DNA]</scope>
    <source>
        <strain evidence="4 5">CGMCC 1.10966</strain>
    </source>
</reference>
<dbReference type="PANTHER" id="PTHR22550:SF5">
    <property type="entry name" value="LEUCINE ZIPPER PROTEIN 4"/>
    <property type="match status" value="1"/>
</dbReference>
<dbReference type="GO" id="GO:0016020">
    <property type="term" value="C:membrane"/>
    <property type="evidence" value="ECO:0007669"/>
    <property type="project" value="InterPro"/>
</dbReference>
<evidence type="ECO:0000256" key="2">
    <source>
        <dbReference type="ARBA" id="ARBA00023136"/>
    </source>
</evidence>
<feature type="transmembrane region" description="Helical" evidence="3">
    <location>
        <begin position="384"/>
        <end position="409"/>
    </location>
</feature>
<organism evidence="4 5">
    <name type="scientific">Paenibacillus taihuensis</name>
    <dbReference type="NCBI Taxonomy" id="1156355"/>
    <lineage>
        <taxon>Bacteria</taxon>
        <taxon>Bacillati</taxon>
        <taxon>Bacillota</taxon>
        <taxon>Bacilli</taxon>
        <taxon>Bacillales</taxon>
        <taxon>Paenibacillaceae</taxon>
        <taxon>Paenibacillus</taxon>
    </lineage>
</organism>
<keyword evidence="3" id="KW-1133">Transmembrane helix</keyword>
<evidence type="ECO:0000313" key="5">
    <source>
        <dbReference type="Proteomes" id="UP000256304"/>
    </source>
</evidence>
<proteinExistence type="inferred from homology"/>
<dbReference type="EMBL" id="QTTN01000007">
    <property type="protein sequence ID" value="REE89027.1"/>
    <property type="molecule type" value="Genomic_DNA"/>
</dbReference>
<dbReference type="PIRSF" id="PIRSF005690">
    <property type="entry name" value="GerBA"/>
    <property type="match status" value="1"/>
</dbReference>